<reference evidence="1 2" key="1">
    <citation type="journal article" date="2018" name="Front. Plant Sci.">
        <title>Red Clover (Trifolium pratense) and Zigzag Clover (T. medium) - A Picture of Genomic Similarities and Differences.</title>
        <authorList>
            <person name="Dluhosova J."/>
            <person name="Istvanek J."/>
            <person name="Nedelnik J."/>
            <person name="Repkova J."/>
        </authorList>
    </citation>
    <scope>NUCLEOTIDE SEQUENCE [LARGE SCALE GENOMIC DNA]</scope>
    <source>
        <strain evidence="2">cv. 10/8</strain>
        <tissue evidence="1">Leaf</tissue>
    </source>
</reference>
<evidence type="ECO:0000313" key="1">
    <source>
        <dbReference type="EMBL" id="MCI84766.1"/>
    </source>
</evidence>
<evidence type="ECO:0000313" key="2">
    <source>
        <dbReference type="Proteomes" id="UP000265520"/>
    </source>
</evidence>
<dbReference type="EMBL" id="LXQA011098957">
    <property type="protein sequence ID" value="MCI84766.1"/>
    <property type="molecule type" value="Genomic_DNA"/>
</dbReference>
<name>A0A392V8Y4_9FABA</name>
<dbReference type="AlphaFoldDB" id="A0A392V8Y4"/>
<dbReference type="Proteomes" id="UP000265520">
    <property type="component" value="Unassembled WGS sequence"/>
</dbReference>
<protein>
    <submittedName>
        <fullName evidence="1">Uncharacterized protein</fullName>
    </submittedName>
</protein>
<accession>A0A392V8Y4</accession>
<comment type="caution">
    <text evidence="1">The sequence shown here is derived from an EMBL/GenBank/DDBJ whole genome shotgun (WGS) entry which is preliminary data.</text>
</comment>
<keyword evidence="2" id="KW-1185">Reference proteome</keyword>
<sequence>MSEYKRWRRVFEGLEGLGVILLVKRVEEDDDFVREGS</sequence>
<organism evidence="1 2">
    <name type="scientific">Trifolium medium</name>
    <dbReference type="NCBI Taxonomy" id="97028"/>
    <lineage>
        <taxon>Eukaryota</taxon>
        <taxon>Viridiplantae</taxon>
        <taxon>Streptophyta</taxon>
        <taxon>Embryophyta</taxon>
        <taxon>Tracheophyta</taxon>
        <taxon>Spermatophyta</taxon>
        <taxon>Magnoliopsida</taxon>
        <taxon>eudicotyledons</taxon>
        <taxon>Gunneridae</taxon>
        <taxon>Pentapetalae</taxon>
        <taxon>rosids</taxon>
        <taxon>fabids</taxon>
        <taxon>Fabales</taxon>
        <taxon>Fabaceae</taxon>
        <taxon>Papilionoideae</taxon>
        <taxon>50 kb inversion clade</taxon>
        <taxon>NPAAA clade</taxon>
        <taxon>Hologalegina</taxon>
        <taxon>IRL clade</taxon>
        <taxon>Trifolieae</taxon>
        <taxon>Trifolium</taxon>
    </lineage>
</organism>
<proteinExistence type="predicted"/>